<evidence type="ECO:0000313" key="2">
    <source>
        <dbReference type="Proteomes" id="UP000050795"/>
    </source>
</evidence>
<keyword evidence="1" id="KW-0812">Transmembrane</keyword>
<sequence>MNYFLRITSTVTIVLICTYYVNCSGILWETPPTTPAEKRRIHVRTAKVMPFPTTTKSVQPIIVTEKKPKREEIKQLKVICTESEKVIKCYYISRGNSIHHFSGKTLWSMCILNFVYLVLSRYF</sequence>
<reference evidence="3" key="2">
    <citation type="submission" date="2023-11" db="UniProtKB">
        <authorList>
            <consortium name="WormBaseParasite"/>
        </authorList>
    </citation>
    <scope>IDENTIFICATION</scope>
</reference>
<feature type="transmembrane region" description="Helical" evidence="1">
    <location>
        <begin position="7"/>
        <end position="28"/>
    </location>
</feature>
<evidence type="ECO:0000256" key="1">
    <source>
        <dbReference type="SAM" id="Phobius"/>
    </source>
</evidence>
<keyword evidence="1" id="KW-1133">Transmembrane helix</keyword>
<evidence type="ECO:0000313" key="3">
    <source>
        <dbReference type="WBParaSite" id="TREG1_121580.1"/>
    </source>
</evidence>
<accession>A0AA85IUW1</accession>
<reference evidence="2" key="1">
    <citation type="submission" date="2022-06" db="EMBL/GenBank/DDBJ databases">
        <authorList>
            <person name="Berger JAMES D."/>
            <person name="Berger JAMES D."/>
        </authorList>
    </citation>
    <scope>NUCLEOTIDE SEQUENCE [LARGE SCALE GENOMIC DNA]</scope>
</reference>
<dbReference type="WBParaSite" id="TREG1_121580.1">
    <property type="protein sequence ID" value="TREG1_121580.1"/>
    <property type="gene ID" value="TREG1_121580"/>
</dbReference>
<keyword evidence="1" id="KW-0472">Membrane</keyword>
<proteinExistence type="predicted"/>
<organism evidence="2 3">
    <name type="scientific">Trichobilharzia regenti</name>
    <name type="common">Nasal bird schistosome</name>
    <dbReference type="NCBI Taxonomy" id="157069"/>
    <lineage>
        <taxon>Eukaryota</taxon>
        <taxon>Metazoa</taxon>
        <taxon>Spiralia</taxon>
        <taxon>Lophotrochozoa</taxon>
        <taxon>Platyhelminthes</taxon>
        <taxon>Trematoda</taxon>
        <taxon>Digenea</taxon>
        <taxon>Strigeidida</taxon>
        <taxon>Schistosomatoidea</taxon>
        <taxon>Schistosomatidae</taxon>
        <taxon>Trichobilharzia</taxon>
    </lineage>
</organism>
<name>A0AA85IUW1_TRIRE</name>
<feature type="transmembrane region" description="Helical" evidence="1">
    <location>
        <begin position="101"/>
        <end position="119"/>
    </location>
</feature>
<protein>
    <submittedName>
        <fullName evidence="3">Uncharacterized protein</fullName>
    </submittedName>
</protein>
<dbReference type="Proteomes" id="UP000050795">
    <property type="component" value="Unassembled WGS sequence"/>
</dbReference>
<keyword evidence="2" id="KW-1185">Reference proteome</keyword>
<dbReference type="AlphaFoldDB" id="A0AA85IUW1"/>